<gene>
    <name evidence="2" type="ORF">J5N97_002247</name>
</gene>
<dbReference type="Proteomes" id="UP001085076">
    <property type="component" value="Miscellaneous, Linkage group lg01"/>
</dbReference>
<dbReference type="Gene3D" id="3.40.630.30">
    <property type="match status" value="1"/>
</dbReference>
<dbReference type="AlphaFoldDB" id="A0A9D5D2C4"/>
<dbReference type="CDD" id="cd04301">
    <property type="entry name" value="NAT_SF"/>
    <property type="match status" value="1"/>
</dbReference>
<dbReference type="InterPro" id="IPR016181">
    <property type="entry name" value="Acyl_CoA_acyltransferase"/>
</dbReference>
<dbReference type="PANTHER" id="PTHR47370:SF1">
    <property type="entry name" value="ACYL-COA N-ACYLTRANSFERASES (NAT) SUPERFAMILY PROTEIN"/>
    <property type="match status" value="1"/>
</dbReference>
<dbReference type="Pfam" id="PF00583">
    <property type="entry name" value="Acetyltransf_1"/>
    <property type="match status" value="1"/>
</dbReference>
<dbReference type="OrthoDB" id="41532at2759"/>
<accession>A0A9D5D2C4</accession>
<proteinExistence type="predicted"/>
<organism evidence="2 3">
    <name type="scientific">Dioscorea zingiberensis</name>
    <dbReference type="NCBI Taxonomy" id="325984"/>
    <lineage>
        <taxon>Eukaryota</taxon>
        <taxon>Viridiplantae</taxon>
        <taxon>Streptophyta</taxon>
        <taxon>Embryophyta</taxon>
        <taxon>Tracheophyta</taxon>
        <taxon>Spermatophyta</taxon>
        <taxon>Magnoliopsida</taxon>
        <taxon>Liliopsida</taxon>
        <taxon>Dioscoreales</taxon>
        <taxon>Dioscoreaceae</taxon>
        <taxon>Dioscorea</taxon>
    </lineage>
</organism>
<dbReference type="InterPro" id="IPR052810">
    <property type="entry name" value="Plant_NAT"/>
</dbReference>
<name>A0A9D5D2C4_9LILI</name>
<dbReference type="InterPro" id="IPR000182">
    <property type="entry name" value="GNAT_dom"/>
</dbReference>
<reference evidence="2" key="1">
    <citation type="submission" date="2021-03" db="EMBL/GenBank/DDBJ databases">
        <authorList>
            <person name="Li Z."/>
            <person name="Yang C."/>
        </authorList>
    </citation>
    <scope>NUCLEOTIDE SEQUENCE</scope>
    <source>
        <strain evidence="2">Dzin_1.0</strain>
        <tissue evidence="2">Leaf</tissue>
    </source>
</reference>
<evidence type="ECO:0000259" key="1">
    <source>
        <dbReference type="PROSITE" id="PS51186"/>
    </source>
</evidence>
<reference evidence="2" key="2">
    <citation type="journal article" date="2022" name="Hortic Res">
        <title>The genome of Dioscorea zingiberensis sheds light on the biosynthesis, origin and evolution of the medicinally important diosgenin saponins.</title>
        <authorList>
            <person name="Li Y."/>
            <person name="Tan C."/>
            <person name="Li Z."/>
            <person name="Guo J."/>
            <person name="Li S."/>
            <person name="Chen X."/>
            <person name="Wang C."/>
            <person name="Dai X."/>
            <person name="Yang H."/>
            <person name="Song W."/>
            <person name="Hou L."/>
            <person name="Xu J."/>
            <person name="Tong Z."/>
            <person name="Xu A."/>
            <person name="Yuan X."/>
            <person name="Wang W."/>
            <person name="Yang Q."/>
            <person name="Chen L."/>
            <person name="Sun Z."/>
            <person name="Wang K."/>
            <person name="Pan B."/>
            <person name="Chen J."/>
            <person name="Bao Y."/>
            <person name="Liu F."/>
            <person name="Qi X."/>
            <person name="Gang D.R."/>
            <person name="Wen J."/>
            <person name="Li J."/>
        </authorList>
    </citation>
    <scope>NUCLEOTIDE SEQUENCE</scope>
    <source>
        <strain evidence="2">Dzin_1.0</strain>
    </source>
</reference>
<comment type="caution">
    <text evidence="2">The sequence shown here is derived from an EMBL/GenBank/DDBJ whole genome shotgun (WGS) entry which is preliminary data.</text>
</comment>
<dbReference type="PANTHER" id="PTHR47370">
    <property type="entry name" value="ACYL-COA N-ACYLTRANSFERASES (NAT) SUPERFAMILY PROTEIN"/>
    <property type="match status" value="1"/>
</dbReference>
<dbReference type="GO" id="GO:0016747">
    <property type="term" value="F:acyltransferase activity, transferring groups other than amino-acyl groups"/>
    <property type="evidence" value="ECO:0007669"/>
    <property type="project" value="InterPro"/>
</dbReference>
<protein>
    <recommendedName>
        <fullName evidence="1">N-acetyltransferase domain-containing protein</fullName>
    </recommendedName>
</protein>
<dbReference type="SUPFAM" id="SSF55729">
    <property type="entry name" value="Acyl-CoA N-acyltransferases (Nat)"/>
    <property type="match status" value="1"/>
</dbReference>
<keyword evidence="3" id="KW-1185">Reference proteome</keyword>
<evidence type="ECO:0000313" key="2">
    <source>
        <dbReference type="EMBL" id="KAJ0983891.1"/>
    </source>
</evidence>
<feature type="domain" description="N-acetyltransferase" evidence="1">
    <location>
        <begin position="12"/>
        <end position="193"/>
    </location>
</feature>
<evidence type="ECO:0000313" key="3">
    <source>
        <dbReference type="Proteomes" id="UP001085076"/>
    </source>
</evidence>
<dbReference type="EMBL" id="JAGGNH010000001">
    <property type="protein sequence ID" value="KAJ0983891.1"/>
    <property type="molecule type" value="Genomic_DNA"/>
</dbReference>
<dbReference type="PROSITE" id="PS51186">
    <property type="entry name" value="GNAT"/>
    <property type="match status" value="1"/>
</dbReference>
<sequence>MSSDEQEEPLGVRIRSFDKRKDGSRVEELERMCEVGSTKSPFLFTDTLGDPLCRIRNSPSYKMLVAELGEEMVGIIRGSIKIVSVGNPKPNPNTTPNEGEAKVGYILGLRVSPLFRRRGIGLLLVCKMEEWFMANLVDYAYMATEKKNEASIKLFADKLGYSKFRSSMILVNPVKQHVVHIPSNVVIEKLTLAQAENLYRKFMSSTEFFPKDIDRVLTNKLSLGTWIAHAQGESWNGLEDDRSSSSSSSISTPTSWAMLSVWNCVEVFKLRVGRAPCACVLLAKVSRLISRVLLPCIRVPSMPDLFTPFGFYFMYGIHGEGLLASKLVNSLCHHVHNLAVEREDCKVIVTEIGGSDELRHHIPHWKFLSCSEDLLCMKALMISKNEDIPFTDWTKTPSPPTLFIDPREV</sequence>